<dbReference type="SUPFAM" id="SSF49464">
    <property type="entry name" value="Carboxypeptidase regulatory domain-like"/>
    <property type="match status" value="1"/>
</dbReference>
<dbReference type="RefSeq" id="WP_345158834.1">
    <property type="nucleotide sequence ID" value="NZ_BAABHC010000011.1"/>
</dbReference>
<gene>
    <name evidence="2" type="ORF">GCM10023188_20650</name>
</gene>
<dbReference type="Proteomes" id="UP001500552">
    <property type="component" value="Unassembled WGS sequence"/>
</dbReference>
<keyword evidence="1" id="KW-0732">Signal</keyword>
<evidence type="ECO:0000256" key="1">
    <source>
        <dbReference type="SAM" id="SignalP"/>
    </source>
</evidence>
<comment type="caution">
    <text evidence="2">The sequence shown here is derived from an EMBL/GenBank/DDBJ whole genome shotgun (WGS) entry which is preliminary data.</text>
</comment>
<evidence type="ECO:0000313" key="3">
    <source>
        <dbReference type="Proteomes" id="UP001500552"/>
    </source>
</evidence>
<dbReference type="InterPro" id="IPR008969">
    <property type="entry name" value="CarboxyPept-like_regulatory"/>
</dbReference>
<sequence>MDFSEHPFLFNAKPFKRLLLPLLGLLLFLCTPEQAAAQRQARVVQLSGFVATGDSLYGVTGVSIFVPGTGRGTQSNEYGFFSVPVLAGDSVLFSAIGFKRQYLIIPKTYSSESYSIIMQMIEDPTELPTVDVFPWATEREFREAVANVKLPDEGRTIAMRNLDPERLAELFKTTPMDGSGNFKYGMEQQRLQQQNRHMIQTGISPFAIPALIKSLINGDFKQK</sequence>
<feature type="signal peptide" evidence="1">
    <location>
        <begin position="1"/>
        <end position="35"/>
    </location>
</feature>
<evidence type="ECO:0008006" key="4">
    <source>
        <dbReference type="Google" id="ProtNLM"/>
    </source>
</evidence>
<dbReference type="EMBL" id="BAABHC010000011">
    <property type="protein sequence ID" value="GAA4432242.1"/>
    <property type="molecule type" value="Genomic_DNA"/>
</dbReference>
<name>A0ABP8LLY0_9BACT</name>
<accession>A0ABP8LLY0</accession>
<organism evidence="2 3">
    <name type="scientific">Pontibacter saemangeumensis</name>
    <dbReference type="NCBI Taxonomy" id="1084525"/>
    <lineage>
        <taxon>Bacteria</taxon>
        <taxon>Pseudomonadati</taxon>
        <taxon>Bacteroidota</taxon>
        <taxon>Cytophagia</taxon>
        <taxon>Cytophagales</taxon>
        <taxon>Hymenobacteraceae</taxon>
        <taxon>Pontibacter</taxon>
    </lineage>
</organism>
<keyword evidence="3" id="KW-1185">Reference proteome</keyword>
<reference evidence="3" key="1">
    <citation type="journal article" date="2019" name="Int. J. Syst. Evol. Microbiol.">
        <title>The Global Catalogue of Microorganisms (GCM) 10K type strain sequencing project: providing services to taxonomists for standard genome sequencing and annotation.</title>
        <authorList>
            <consortium name="The Broad Institute Genomics Platform"/>
            <consortium name="The Broad Institute Genome Sequencing Center for Infectious Disease"/>
            <person name="Wu L."/>
            <person name="Ma J."/>
        </authorList>
    </citation>
    <scope>NUCLEOTIDE SEQUENCE [LARGE SCALE GENOMIC DNA]</scope>
    <source>
        <strain evidence="3">JCM 17926</strain>
    </source>
</reference>
<proteinExistence type="predicted"/>
<evidence type="ECO:0000313" key="2">
    <source>
        <dbReference type="EMBL" id="GAA4432242.1"/>
    </source>
</evidence>
<protein>
    <recommendedName>
        <fullName evidence="4">CarboxypepD_reg-like domain-containing protein</fullName>
    </recommendedName>
</protein>
<feature type="chain" id="PRO_5047358334" description="CarboxypepD_reg-like domain-containing protein" evidence="1">
    <location>
        <begin position="36"/>
        <end position="223"/>
    </location>
</feature>